<dbReference type="Gene3D" id="3.40.50.80">
    <property type="entry name" value="Nucleotide-binding domain of ferredoxin-NADP reductase (FNR) module"/>
    <property type="match status" value="1"/>
</dbReference>
<keyword evidence="2" id="KW-1185">Reference proteome</keyword>
<dbReference type="InterPro" id="IPR039261">
    <property type="entry name" value="FNR_nucleotide-bd"/>
</dbReference>
<gene>
    <name evidence="1" type="ORF">O6P43_017657</name>
</gene>
<dbReference type="AlphaFoldDB" id="A0AAD7LQW1"/>
<proteinExistence type="predicted"/>
<organism evidence="1 2">
    <name type="scientific">Quillaja saponaria</name>
    <name type="common">Soap bark tree</name>
    <dbReference type="NCBI Taxonomy" id="32244"/>
    <lineage>
        <taxon>Eukaryota</taxon>
        <taxon>Viridiplantae</taxon>
        <taxon>Streptophyta</taxon>
        <taxon>Embryophyta</taxon>
        <taxon>Tracheophyta</taxon>
        <taxon>Spermatophyta</taxon>
        <taxon>Magnoliopsida</taxon>
        <taxon>eudicotyledons</taxon>
        <taxon>Gunneridae</taxon>
        <taxon>Pentapetalae</taxon>
        <taxon>rosids</taxon>
        <taxon>fabids</taxon>
        <taxon>Fabales</taxon>
        <taxon>Quillajaceae</taxon>
        <taxon>Quillaja</taxon>
    </lineage>
</organism>
<dbReference type="Proteomes" id="UP001163823">
    <property type="component" value="Chromosome 7"/>
</dbReference>
<accession>A0AAD7LQW1</accession>
<name>A0AAD7LQW1_QUISA</name>
<sequence length="78" mass="8689">MIYNADKELESLPQQFLVQATNVHYGERPDLRRILSECTVSSVGVLVSGPKNIRHEVAAICSSGLAKNLHFESISFSW</sequence>
<evidence type="ECO:0000313" key="1">
    <source>
        <dbReference type="EMBL" id="KAJ7962432.1"/>
    </source>
</evidence>
<dbReference type="KEGG" id="qsa:O6P43_017657"/>
<comment type="caution">
    <text evidence="1">The sequence shown here is derived from an EMBL/GenBank/DDBJ whole genome shotgun (WGS) entry which is preliminary data.</text>
</comment>
<evidence type="ECO:0000313" key="2">
    <source>
        <dbReference type="Proteomes" id="UP001163823"/>
    </source>
</evidence>
<reference evidence="1" key="1">
    <citation type="journal article" date="2023" name="Science">
        <title>Elucidation of the pathway for biosynthesis of saponin adjuvants from the soapbark tree.</title>
        <authorList>
            <person name="Reed J."/>
            <person name="Orme A."/>
            <person name="El-Demerdash A."/>
            <person name="Owen C."/>
            <person name="Martin L.B.B."/>
            <person name="Misra R.C."/>
            <person name="Kikuchi S."/>
            <person name="Rejzek M."/>
            <person name="Martin A.C."/>
            <person name="Harkess A."/>
            <person name="Leebens-Mack J."/>
            <person name="Louveau T."/>
            <person name="Stephenson M.J."/>
            <person name="Osbourn A."/>
        </authorList>
    </citation>
    <scope>NUCLEOTIDE SEQUENCE</scope>
    <source>
        <strain evidence="1">S10</strain>
    </source>
</reference>
<protein>
    <submittedName>
        <fullName evidence="1">Ferric reduction oxidase</fullName>
    </submittedName>
</protein>
<dbReference type="EMBL" id="JARAOO010000007">
    <property type="protein sequence ID" value="KAJ7962432.1"/>
    <property type="molecule type" value="Genomic_DNA"/>
</dbReference>